<dbReference type="PANTHER" id="PTHR48098">
    <property type="entry name" value="ENTEROCHELIN ESTERASE-RELATED"/>
    <property type="match status" value="1"/>
</dbReference>
<dbReference type="Proteomes" id="UP001195903">
    <property type="component" value="Unassembled WGS sequence"/>
</dbReference>
<dbReference type="EMBL" id="JAHEPS010000004">
    <property type="protein sequence ID" value="MBT1445288.1"/>
    <property type="molecule type" value="Genomic_DNA"/>
</dbReference>
<dbReference type="InterPro" id="IPR000801">
    <property type="entry name" value="Esterase-like"/>
</dbReference>
<dbReference type="Pfam" id="PF00756">
    <property type="entry name" value="Esterase"/>
    <property type="match status" value="1"/>
</dbReference>
<gene>
    <name evidence="2" type="ORF">KJI95_12220</name>
</gene>
<dbReference type="PANTHER" id="PTHR48098:SF6">
    <property type="entry name" value="FERRI-BACILLIBACTIN ESTERASE BESA"/>
    <property type="match status" value="1"/>
</dbReference>
<protein>
    <submittedName>
        <fullName evidence="2">Esterase</fullName>
    </submittedName>
</protein>
<accession>A0ABS5V8E8</accession>
<sequence>MTQIKAQPARLKTKLIMCLLLCGTLISHLCNASPVPKVAAGELVRLDKLDFGDIQARPVDVWLPPNYLSQPNTRFDVLYVHDGQMQFDASVSWNRQAWELDDTAIELMESGKVRPFIVVAIHNTEALRHSEYFPQKPFKSLPNATQTKLLEAERSAGVKLFAAPLYSDLYLDFIVRRLKPYIDQHFRVNTTAEHTFIMGSSMGGLISMYAALEYPDVFGAAACLSTHWPGVFSEPDNPLPAAFADYLGSKLSPTSKTRLYFDHGDATLDALYPPLQAQMDNSMRKSGYPETLWESRYFKGADHTETAWAERLAIPLQFLLSSH</sequence>
<feature type="chain" id="PRO_5047330380" evidence="1">
    <location>
        <begin position="33"/>
        <end position="323"/>
    </location>
</feature>
<dbReference type="InterPro" id="IPR029058">
    <property type="entry name" value="AB_hydrolase_fold"/>
</dbReference>
<dbReference type="InterPro" id="IPR050583">
    <property type="entry name" value="Mycobacterial_A85_antigen"/>
</dbReference>
<feature type="signal peptide" evidence="1">
    <location>
        <begin position="1"/>
        <end position="32"/>
    </location>
</feature>
<proteinExistence type="predicted"/>
<evidence type="ECO:0000313" key="3">
    <source>
        <dbReference type="Proteomes" id="UP001195903"/>
    </source>
</evidence>
<keyword evidence="3" id="KW-1185">Reference proteome</keyword>
<evidence type="ECO:0000313" key="2">
    <source>
        <dbReference type="EMBL" id="MBT1445288.1"/>
    </source>
</evidence>
<reference evidence="2 3" key="1">
    <citation type="submission" date="2021-05" db="EMBL/GenBank/DDBJ databases">
        <title>Shewanella sp. JM162201.</title>
        <authorList>
            <person name="Xu S."/>
            <person name="Li A."/>
        </authorList>
    </citation>
    <scope>NUCLEOTIDE SEQUENCE [LARGE SCALE GENOMIC DNA]</scope>
    <source>
        <strain evidence="2 3">JM162201</strain>
    </source>
</reference>
<name>A0ABS5V8E8_9GAMM</name>
<keyword evidence="1" id="KW-0732">Signal</keyword>
<evidence type="ECO:0000256" key="1">
    <source>
        <dbReference type="SAM" id="SignalP"/>
    </source>
</evidence>
<comment type="caution">
    <text evidence="2">The sequence shown here is derived from an EMBL/GenBank/DDBJ whole genome shotgun (WGS) entry which is preliminary data.</text>
</comment>
<dbReference type="SUPFAM" id="SSF53474">
    <property type="entry name" value="alpha/beta-Hydrolases"/>
    <property type="match status" value="1"/>
</dbReference>
<organism evidence="2 3">
    <name type="scientific">Shewanella jiangmenensis</name>
    <dbReference type="NCBI Taxonomy" id="2837387"/>
    <lineage>
        <taxon>Bacteria</taxon>
        <taxon>Pseudomonadati</taxon>
        <taxon>Pseudomonadota</taxon>
        <taxon>Gammaproteobacteria</taxon>
        <taxon>Alteromonadales</taxon>
        <taxon>Shewanellaceae</taxon>
        <taxon>Shewanella</taxon>
    </lineage>
</organism>
<dbReference type="Gene3D" id="3.40.50.1820">
    <property type="entry name" value="alpha/beta hydrolase"/>
    <property type="match status" value="1"/>
</dbReference>